<feature type="region of interest" description="Disordered" evidence="1">
    <location>
        <begin position="2001"/>
        <end position="2047"/>
    </location>
</feature>
<evidence type="ECO:0000313" key="3">
    <source>
        <dbReference type="EMBL" id="MBB3193109.1"/>
    </source>
</evidence>
<dbReference type="Proteomes" id="UP000574369">
    <property type="component" value="Unassembled WGS sequence"/>
</dbReference>
<evidence type="ECO:0000256" key="1">
    <source>
        <dbReference type="SAM" id="MobiDB-lite"/>
    </source>
</evidence>
<dbReference type="InterPro" id="IPR025592">
    <property type="entry name" value="DUF4347"/>
</dbReference>
<gene>
    <name evidence="3" type="ORF">FHS28_000474</name>
</gene>
<dbReference type="Pfam" id="PF14252">
    <property type="entry name" value="DUF4347"/>
    <property type="match status" value="1"/>
</dbReference>
<feature type="domain" description="DUF4347" evidence="2">
    <location>
        <begin position="44"/>
        <end position="208"/>
    </location>
</feature>
<organism evidence="3 4">
    <name type="scientific">Roseateles terrae</name>
    <dbReference type="NCBI Taxonomy" id="431060"/>
    <lineage>
        <taxon>Bacteria</taxon>
        <taxon>Pseudomonadati</taxon>
        <taxon>Pseudomonadota</taxon>
        <taxon>Betaproteobacteria</taxon>
        <taxon>Burkholderiales</taxon>
        <taxon>Sphaerotilaceae</taxon>
        <taxon>Roseateles</taxon>
    </lineage>
</organism>
<dbReference type="Gene3D" id="2.60.40.10">
    <property type="entry name" value="Immunoglobulins"/>
    <property type="match status" value="1"/>
</dbReference>
<evidence type="ECO:0000259" key="2">
    <source>
        <dbReference type="Pfam" id="PF14252"/>
    </source>
</evidence>
<feature type="compositionally biased region" description="Basic and acidic residues" evidence="1">
    <location>
        <begin position="2001"/>
        <end position="2010"/>
    </location>
</feature>
<reference evidence="3 4" key="1">
    <citation type="submission" date="2020-08" db="EMBL/GenBank/DDBJ databases">
        <title>Genomic Encyclopedia of Type Strains, Phase III (KMG-III): the genomes of soil and plant-associated and newly described type strains.</title>
        <authorList>
            <person name="Whitman W."/>
        </authorList>
    </citation>
    <scope>NUCLEOTIDE SEQUENCE [LARGE SCALE GENOMIC DNA]</scope>
    <source>
        <strain evidence="3 4">CECT 7247</strain>
    </source>
</reference>
<dbReference type="InterPro" id="IPR015919">
    <property type="entry name" value="Cadherin-like_sf"/>
</dbReference>
<feature type="region of interest" description="Disordered" evidence="1">
    <location>
        <begin position="1852"/>
        <end position="1876"/>
    </location>
</feature>
<keyword evidence="4" id="KW-1185">Reference proteome</keyword>
<proteinExistence type="predicted"/>
<comment type="caution">
    <text evidence="3">The sequence shown here is derived from an EMBL/GenBank/DDBJ whole genome shotgun (WGS) entry which is preliminary data.</text>
</comment>
<dbReference type="SUPFAM" id="SSF49313">
    <property type="entry name" value="Cadherin-like"/>
    <property type="match status" value="1"/>
</dbReference>
<dbReference type="PANTHER" id="PTHR14139:SF2">
    <property type="entry name" value="CALSYNTENIN-1"/>
    <property type="match status" value="1"/>
</dbReference>
<protein>
    <recommendedName>
        <fullName evidence="2">DUF4347 domain-containing protein</fullName>
    </recommendedName>
</protein>
<dbReference type="InterPro" id="IPR013783">
    <property type="entry name" value="Ig-like_fold"/>
</dbReference>
<dbReference type="EMBL" id="JACHXO010000001">
    <property type="protein sequence ID" value="MBB3193109.1"/>
    <property type="molecule type" value="Genomic_DNA"/>
</dbReference>
<accession>A0ABR6GPD3</accession>
<evidence type="ECO:0000313" key="4">
    <source>
        <dbReference type="Proteomes" id="UP000574369"/>
    </source>
</evidence>
<sequence length="2063" mass="207867">MFDASVAVTAAAADAAVQDHSHAASIDARPVSLEAAPATTRHDVVFVDSKVQDALQIAQNLPASTEVVMLDGTKDGFAQMAAYLANRHDIDSIALISHGATGAVQGGSVWLTSDNLAAHADALKTIGASLSDNGDLLLYGCKVGADASGQQFLNQIASLTSADVAASTDNTGSAALGGNWTLERSTGAIEARSLSADAALVAGYQALLAAPGYETFDTYPFTGTNQTDVVGSNGSYSLNGWSFQTLRSTGTLDNSGIIWMTNDPNQTVLANTGDGALLAQDTSNTTTAIVFKSVNGEAFKFNSITLEDGQSTNQNYRLVGYLDGVAVLGASQDFTLPYYGNSVGGTTVSVSGVPWQYVDEVRIVLQNGSAGVSVFMDDLNVSTGTAPNVPPVIGNLNGDAVTWVEKSGPVLLDAGVSATVTDGDSANFQGGNLTVQITGNRLDGVDKLVILNQGTGTGQIGVSGSQVTYEGVVIGAYTGGTGTSSLVVSFNAAATSASVRALIDSIGFDSGNDPRTQTRTVTFTLNDGDSLNDSTPASVTVAVQPVNDAPTLTATGRNPAYTENGSAVQLFNGTAVSTVEFGQNLNSLTLTINNVSDGASEVLTVDGTSVALFNGSIVNSTSTSAWGLSATVSVSGGVATISLNSSSGLSAANVQSLVDGLAYRNTSDNPTSGLRIATLSSLRDNGGTANGGVDTASLAVSSAITVVPVDDAPVVTTNGGSTSFTAGDNASATPVVVDAGLTLSDIDNTTAASASVAITGNFRSGEDQLIFINNNTALYGNITASYNAGTGVLTMTSSGSTATLSQWQAALRTVRYTDTAVTPNTSTRTISFTVNDGTSNSITATRNVTVAAVDQTPLLSTSGGNSTFTEGQGPVQADPGLSVSDLDNSTLSSATVQISGNFRSGEDLLLFTNTSAVTYGNIVGSYNAGTGALTLTSAGSTATVAQWQAALRAVNYANTSFNPDSSVRTLSFAVNDGVKTSAISTRDLNVIPVDIPPVVTTSGGSATFTEGNQVTSTPVVIDSGITVTDADSTTLSSASVAIVGNFEAGSDVLAFANMNSSLFGNIVGSYDAATGVLTLTSAGSTATVAQFQAALRAVTYTSTSESPSPLVRSIGFAVEDGAVSSAPVLRDVNVVPVNDAPLLSAGTGSPVFAEGDGTVTAPVIVAPGLTVSDGDNATFVSALVAITGNLQTGQDSLAFLNSDATVYGNISGSYDATTGVLSLASAGGTATVAQWEAALRAVTYSNSSEAPNTASRVISFTVNDGTIDSNTVTRTVAVTSANDTPLNTLPAAGQRLFQDGTLVFGTAQGNAISISDADAGNGLLQVTLTVTQGTLSLGSTTGLSFAVGTGSANATMTFSGSLSDINAALQGLSFRPTTGYNGAAQLQISTDDLGNTGGPARTDTDTLALIVDPINPVITGVSTPTPDGGYKIGDTITTTVTFDQAVVVDVAGGRPSLLLETGSIDRQAVYQSGSGTNTLTFSYVVQAGDVAARLDYASTAALTLNGGSIRSATQYDAVLDLPVPGQGASLAAQHAIQIDGVVPVVTGVRLPAAGTYVAGQTLDFVVDYSEAVTLSGTNAAPRLGVTLDGGQVAYADYVSGSGSSSLVFRLTVAPGQSAAEGITLAGSVDANGAVVRDGVGNLATAALTGGGARTAIRVDAVLPSVSAISRLDGSATSGQPVRYQVTFSESVTGVDAADFRLATTGNAGASITGLTQVDSRTYVVEVGGISGAGQVSLQLAAAASGIADSAGNALSSNAEGPAYAIAPVAPPPLPPAETPAPVPTFQTPASEIPTQVPVTFEAPQDLGTGLVIPPAPQTVVIPAGAGASAGPVDLPVLINTANYSIRQEPTITGRVPDSTAMPESVPTGRSSQLLDRPTSVEVAAGEPVRIALPIDVLSTLNRDGPTTVEVRLSNGRPLPAWLRYDPVTGTLVGRAPAGLSQKIAIEVVVRDAKGQRAVSTIEVEVKGGRPQSGAAAPNEGHERLARATAAGADLSARWDAADVRTADSRGTDAGVAEARPTDRPNSPAGRPGLASQFSQHGRGAWQAERQHWEQVLTDAGTPA</sequence>
<dbReference type="RefSeq" id="WP_184294027.1">
    <property type="nucleotide sequence ID" value="NZ_JACHXO010000001.1"/>
</dbReference>
<name>A0ABR6GPD3_9BURK</name>
<dbReference type="PANTHER" id="PTHR14139">
    <property type="entry name" value="CALSYNTENIN"/>
    <property type="match status" value="1"/>
</dbReference>